<dbReference type="InterPro" id="IPR016024">
    <property type="entry name" value="ARM-type_fold"/>
</dbReference>
<dbReference type="KEGG" id="ptm:GSPATT00035330001"/>
<evidence type="ECO:0000313" key="3">
    <source>
        <dbReference type="Proteomes" id="UP000000600"/>
    </source>
</evidence>
<dbReference type="RefSeq" id="XP_001433598.1">
    <property type="nucleotide sequence ID" value="XM_001433561.1"/>
</dbReference>
<name>A0C5Y4_PARTE</name>
<proteinExistence type="predicted"/>
<dbReference type="SUPFAM" id="SSF48371">
    <property type="entry name" value="ARM repeat"/>
    <property type="match status" value="1"/>
</dbReference>
<dbReference type="GeneID" id="5019383"/>
<keyword evidence="3" id="KW-1185">Reference proteome</keyword>
<evidence type="ECO:0000256" key="1">
    <source>
        <dbReference type="SAM" id="Coils"/>
    </source>
</evidence>
<dbReference type="Proteomes" id="UP000000600">
    <property type="component" value="Unassembled WGS sequence"/>
</dbReference>
<sequence length="1966" mass="229996">MKLKEKFYDKPDATTVSLLQSIKMNPYFQKLISFSLNCLFSQMYLPNNKHRDNSIYIFKEGYSILIQCIDNHRQSDQVIQNVCGCLNRMIGLHKFRDEFIARNVIDSNLSYVISSITNRQLSQEAIKSTLDLYQNLTFTQLQTDSLAKSNILVGFVQILIVSKPLILEMKRIFDLEYKMLIQECTIENMNIHELITIYIQLMQEYIDNIFVIKESLRILLLLVNNQNALKVIKQKQSIPLKIMSEILIQHNDIDVNDKGAQILQSIINIEQIQQSIQSIKSLDQQAEFSMSLVACLIPAIHNQINLDELINILFDLVKGYKKIIKRKPILRDALNCLSRLYDQDQDYAIKLKQFLALMMELYENDDAEVVAASFDLSRKLGTNLTIEELNKIIEKVIAQLAQLKGVKDGLRLLLTYASKNDKTFKAIAKGKEAFFKIIENVNNQTSQEYNSKLLLLIHQEIKDYLIKKLSVIVQFIQKHYLWKRSLLYYIQILNKYPEQVAQLKSNLMISILSCKKNKDYISIVSTLKQVKTDSEPEEDDPEEVAIEFQQNEELEQQFIILVRNLTKQDDVKALQKEIIGNKFNDELSQVMLEIQLLKLSYYVQIEGTFYLQNDYFTELMNYLLKFLKSYKADMIDIVQCIFLLLQTMSTLYWNDKTGTLYTQKKTSQLCFDFLFQSLENEELLDSSLDTILFMGQGCKNTNRKQHYLLDIQDNQYVIQLISQLQILMKKYVQKERIQLKILDVIKIYLLFELFKQNVRDLPKILCRKLPEDTTTKEMGLETIQILSDINYTDNALKYVTLFQLQHQYDIEVINQVIPYIDTVQKYEGDSFLTEEMKKQIKQMIQYFEEMEDPEVGAEYMDKLSVYSTIPQALEYEFDCNILDALVNVLKYCELEKNNDRLLCSSINILTQMLINNYIEPIELDKCFQFLQQKRHSENPVNLLTFYLSKGEAVIQTDYLQFILDLMEEYQNNKFVIANLYDILYRSCLKSKDISKILGDKRFIQKLILQTQELVIEQSNEEQAKKNLAWLEILSQSEPVALRIQREKGRELCQLIIKQNSGHIMFAFKILANLAKFSQSIPLSFFLDYLKQNQFPLEILTSLDIIFENEEMKQEFLKQNGQQLLHQWQNDYPDQCEKLHQHFKPKQPVIPRQSLLKQRQSLLQQKQLLLQLKQEKEEQEKQQKLEQSQDKENINESQQMIQQNQLPEQNQQLIKDCLELAVKNPQQIIDEGMLERLFSIEDSWEVFRRLTKHQDIAEQVLQPNSKLYQNTLEELKNQDSKFAEQVLETAGQISQVPETLSEFAQTEGPVQMVNLIQHQADNPKVVEAGLEALKKLCQDEMILSTIGDSNGIDLQKDLLSKYQNNIEIIKKCDEMIQQLSVSESYQDKIAELGIIQQLIEQIKQHPNTLEVVQPAIEALAKIVYRNADNGTVVMESKVLDEILQSEILDDLEESLLTLINNMCYKNEEIKKQMKVEYLIQILRKNIQCFKQKSFEQCVNTLFHLASYTQNIQKMIEQKLLEIINEFIKKHQKEVDSILLLLNLELKIAAQINVPIDIQTVECTLICLQVEKLEQQALRLIRQILANCYQFIDKLNGFTQIANILKKAEQSSCVLTLDVMLKMAAINKESISKFEQLNVGLDFSEILRVNKNDKKLYDQILDYSLKLFNKTNELANQLMIFIQQNEVTELQIDKTLLIVEQVDDNENFIPILIELIQKNNHKHTKTISIILSRESKVYPNQIFVNKGIDACVAEVLGTKEKEVLMNVNPLLFFQLATIILDVAKSLEEYRQNIAEQFLNQLEKLNEPVLNELIKFLQGPKKQLSKLTDEIKNFLQKGEILKMYKEDGSRGYYRFFCDETLQQIRCRQESTKLVKQKWILKLNQIQEIKGNYDKKSLSSSAFENQNWLVKQIHKMKHKVIEADRCFTLFAQKNVKPKTLNALCKSESQKNKWVEYIKILIDEQPLLMQQ</sequence>
<reference evidence="2 3" key="1">
    <citation type="journal article" date="2006" name="Nature">
        <title>Global trends of whole-genome duplications revealed by the ciliate Paramecium tetraurelia.</title>
        <authorList>
            <consortium name="Genoscope"/>
            <person name="Aury J.-M."/>
            <person name="Jaillon O."/>
            <person name="Duret L."/>
            <person name="Noel B."/>
            <person name="Jubin C."/>
            <person name="Porcel B.M."/>
            <person name="Segurens B."/>
            <person name="Daubin V."/>
            <person name="Anthouard V."/>
            <person name="Aiach N."/>
            <person name="Arnaiz O."/>
            <person name="Billaut A."/>
            <person name="Beisson J."/>
            <person name="Blanc I."/>
            <person name="Bouhouche K."/>
            <person name="Camara F."/>
            <person name="Duharcourt S."/>
            <person name="Guigo R."/>
            <person name="Gogendeau D."/>
            <person name="Katinka M."/>
            <person name="Keller A.-M."/>
            <person name="Kissmehl R."/>
            <person name="Klotz C."/>
            <person name="Koll F."/>
            <person name="Le Moue A."/>
            <person name="Lepere C."/>
            <person name="Malinsky S."/>
            <person name="Nowacki M."/>
            <person name="Nowak J.K."/>
            <person name="Plattner H."/>
            <person name="Poulain J."/>
            <person name="Ruiz F."/>
            <person name="Serrano V."/>
            <person name="Zagulski M."/>
            <person name="Dessen P."/>
            <person name="Betermier M."/>
            <person name="Weissenbach J."/>
            <person name="Scarpelli C."/>
            <person name="Schachter V."/>
            <person name="Sperling L."/>
            <person name="Meyer E."/>
            <person name="Cohen J."/>
            <person name="Wincker P."/>
        </authorList>
    </citation>
    <scope>NUCLEOTIDE SEQUENCE [LARGE SCALE GENOMIC DNA]</scope>
    <source>
        <strain evidence="2 3">Stock d4-2</strain>
    </source>
</reference>
<evidence type="ECO:0000313" key="2">
    <source>
        <dbReference type="EMBL" id="CAK66201.1"/>
    </source>
</evidence>
<dbReference type="Gene3D" id="1.25.10.10">
    <property type="entry name" value="Leucine-rich Repeat Variant"/>
    <property type="match status" value="1"/>
</dbReference>
<evidence type="ECO:0008006" key="4">
    <source>
        <dbReference type="Google" id="ProtNLM"/>
    </source>
</evidence>
<dbReference type="OrthoDB" id="296362at2759"/>
<protein>
    <recommendedName>
        <fullName evidence="4">PH domain-containing protein</fullName>
    </recommendedName>
</protein>
<dbReference type="Gene3D" id="2.30.29.30">
    <property type="entry name" value="Pleckstrin-homology domain (PH domain)/Phosphotyrosine-binding domain (PTB)"/>
    <property type="match status" value="1"/>
</dbReference>
<feature type="coiled-coil region" evidence="1">
    <location>
        <begin position="1158"/>
        <end position="1190"/>
    </location>
</feature>
<dbReference type="InterPro" id="IPR011993">
    <property type="entry name" value="PH-like_dom_sf"/>
</dbReference>
<dbReference type="InParanoid" id="A0C5Y4"/>
<dbReference type="HOGENOM" id="CLU_234512_0_0_1"/>
<accession>A0C5Y4</accession>
<keyword evidence="1" id="KW-0175">Coiled coil</keyword>
<dbReference type="InterPro" id="IPR011989">
    <property type="entry name" value="ARM-like"/>
</dbReference>
<gene>
    <name evidence="2" type="ORF">GSPATT00035330001</name>
</gene>
<organism evidence="2 3">
    <name type="scientific">Paramecium tetraurelia</name>
    <dbReference type="NCBI Taxonomy" id="5888"/>
    <lineage>
        <taxon>Eukaryota</taxon>
        <taxon>Sar</taxon>
        <taxon>Alveolata</taxon>
        <taxon>Ciliophora</taxon>
        <taxon>Intramacronucleata</taxon>
        <taxon>Oligohymenophorea</taxon>
        <taxon>Peniculida</taxon>
        <taxon>Parameciidae</taxon>
        <taxon>Paramecium</taxon>
    </lineage>
</organism>
<dbReference type="SUPFAM" id="SSF50729">
    <property type="entry name" value="PH domain-like"/>
    <property type="match status" value="1"/>
</dbReference>
<dbReference type="EMBL" id="CT868043">
    <property type="protein sequence ID" value="CAK66201.1"/>
    <property type="molecule type" value="Genomic_DNA"/>
</dbReference>
<dbReference type="OMA" id="VECTLIC"/>